<dbReference type="KEGG" id="vg:77948018"/>
<dbReference type="Proteomes" id="UP000617051">
    <property type="component" value="Segment"/>
</dbReference>
<dbReference type="GeneID" id="77948018"/>
<keyword evidence="2" id="KW-1185">Reference proteome</keyword>
<evidence type="ECO:0000313" key="2">
    <source>
        <dbReference type="Proteomes" id="UP000617051"/>
    </source>
</evidence>
<protein>
    <submittedName>
        <fullName evidence="1">Uncharacterized protein</fullName>
    </submittedName>
</protein>
<evidence type="ECO:0000313" key="1">
    <source>
        <dbReference type="EMBL" id="QEA09811.1"/>
    </source>
</evidence>
<reference evidence="1 2" key="1">
    <citation type="journal article" date="2020" name="Phage (New Rochelle)">
        <title>A New High-Throughput Screening Method for Phages: Enabling Crude Isolation and Fast Identification of Diverse Phages with Therapeutic Potential.</title>
        <authorList>
            <person name="Olsen N.S."/>
            <person name="Hendriksen N.B."/>
            <person name="Hansen L.H."/>
            <person name="Kot W."/>
        </authorList>
    </citation>
    <scope>NUCLEOTIDE SEQUENCE [LARGE SCALE GENOMIC DNA]</scope>
</reference>
<name>A0A7S5AZR8_9CAUD</name>
<organism evidence="1 2">
    <name type="scientific">Pseudomonas phage Iggy</name>
    <dbReference type="NCBI Taxonomy" id="2592193"/>
    <lineage>
        <taxon>Viruses</taxon>
        <taxon>Duplodnaviria</taxon>
        <taxon>Heunggongvirae</taxon>
        <taxon>Uroviricota</taxon>
        <taxon>Caudoviricetes</taxon>
        <taxon>Queuovirinae</taxon>
        <taxon>Iggyvirus</taxon>
        <taxon>Iggyvirus iggy</taxon>
    </lineage>
</organism>
<dbReference type="RefSeq" id="YP_010671763.1">
    <property type="nucleotide sequence ID" value="NC_070970.1"/>
</dbReference>
<dbReference type="EMBL" id="MN029011">
    <property type="protein sequence ID" value="QEA09811.1"/>
    <property type="molecule type" value="Genomic_DNA"/>
</dbReference>
<accession>A0A7S5AZR8</accession>
<sequence length="48" mass="5726">MFPWEEQNQAHASTYQPKHTSTCIRANQANQGKYQGKVRQKIILFWYV</sequence>
<proteinExistence type="predicted"/>